<reference evidence="1 2" key="1">
    <citation type="submission" date="2019-09" db="EMBL/GenBank/DDBJ databases">
        <title>Draft genome of the ectomycorrhizal ascomycete Sphaerosporella brunnea.</title>
        <authorList>
            <consortium name="DOE Joint Genome Institute"/>
            <person name="Benucci G.M."/>
            <person name="Marozzi G."/>
            <person name="Antonielli L."/>
            <person name="Sanchez S."/>
            <person name="Marco P."/>
            <person name="Wang X."/>
            <person name="Falini L.B."/>
            <person name="Barry K."/>
            <person name="Haridas S."/>
            <person name="Lipzen A."/>
            <person name="Labutti K."/>
            <person name="Grigoriev I.V."/>
            <person name="Murat C."/>
            <person name="Martin F."/>
            <person name="Albertini E."/>
            <person name="Donnini D."/>
            <person name="Bonito G."/>
        </authorList>
    </citation>
    <scope>NUCLEOTIDE SEQUENCE [LARGE SCALE GENOMIC DNA]</scope>
    <source>
        <strain evidence="1 2">Sb_GMNB300</strain>
    </source>
</reference>
<protein>
    <submittedName>
        <fullName evidence="1">Uncharacterized protein</fullName>
    </submittedName>
</protein>
<dbReference type="AlphaFoldDB" id="A0A5J5F6P3"/>
<dbReference type="EMBL" id="VXIS01000023">
    <property type="protein sequence ID" value="KAA8912530.1"/>
    <property type="molecule type" value="Genomic_DNA"/>
</dbReference>
<dbReference type="Proteomes" id="UP000326924">
    <property type="component" value="Unassembled WGS sequence"/>
</dbReference>
<evidence type="ECO:0000313" key="1">
    <source>
        <dbReference type="EMBL" id="KAA8912530.1"/>
    </source>
</evidence>
<accession>A0A5J5F6P3</accession>
<proteinExistence type="predicted"/>
<evidence type="ECO:0000313" key="2">
    <source>
        <dbReference type="Proteomes" id="UP000326924"/>
    </source>
</evidence>
<dbReference type="InParanoid" id="A0A5J5F6P3"/>
<sequence length="184" mass="21176">MTLGKLHAQYRLPAPGTTDEKTHTLMAEFICDNGWYEAYDCAAVGGGADRGLQLRQDFQQIPGIHQQGVDAVIKRNHLRNFGTTSRFSTDSRAFINIEYWTLHARTVYEPIQFTLLRLLNVDKFDQVTQQDWLQLLKKHSVQANRGRPDRLEKDFKRHQDCANEQIKSLQGMPASVKEEFISVK</sequence>
<organism evidence="1 2">
    <name type="scientific">Sphaerosporella brunnea</name>
    <dbReference type="NCBI Taxonomy" id="1250544"/>
    <lineage>
        <taxon>Eukaryota</taxon>
        <taxon>Fungi</taxon>
        <taxon>Dikarya</taxon>
        <taxon>Ascomycota</taxon>
        <taxon>Pezizomycotina</taxon>
        <taxon>Pezizomycetes</taxon>
        <taxon>Pezizales</taxon>
        <taxon>Pyronemataceae</taxon>
        <taxon>Sphaerosporella</taxon>
    </lineage>
</organism>
<gene>
    <name evidence="1" type="ORF">FN846DRAFT_903513</name>
</gene>
<comment type="caution">
    <text evidence="1">The sequence shown here is derived from an EMBL/GenBank/DDBJ whole genome shotgun (WGS) entry which is preliminary data.</text>
</comment>
<keyword evidence="2" id="KW-1185">Reference proteome</keyword>
<name>A0A5J5F6P3_9PEZI</name>